<dbReference type="EMBL" id="CAJNNW010036073">
    <property type="protein sequence ID" value="CAE8731891.1"/>
    <property type="molecule type" value="Genomic_DNA"/>
</dbReference>
<feature type="chain" id="PRO_5032414207" description="Laminin G domain-containing protein" evidence="1">
    <location>
        <begin position="32"/>
        <end position="503"/>
    </location>
</feature>
<dbReference type="SUPFAM" id="SSF49899">
    <property type="entry name" value="Concanavalin A-like lectins/glucanases"/>
    <property type="match status" value="1"/>
</dbReference>
<protein>
    <recommendedName>
        <fullName evidence="4">Laminin G domain-containing protein</fullName>
    </recommendedName>
</protein>
<proteinExistence type="predicted"/>
<organism evidence="2 3">
    <name type="scientific">Polarella glacialis</name>
    <name type="common">Dinoflagellate</name>
    <dbReference type="NCBI Taxonomy" id="89957"/>
    <lineage>
        <taxon>Eukaryota</taxon>
        <taxon>Sar</taxon>
        <taxon>Alveolata</taxon>
        <taxon>Dinophyceae</taxon>
        <taxon>Suessiales</taxon>
        <taxon>Suessiaceae</taxon>
        <taxon>Polarella</taxon>
    </lineage>
</organism>
<evidence type="ECO:0000313" key="2">
    <source>
        <dbReference type="EMBL" id="CAE8731891.1"/>
    </source>
</evidence>
<dbReference type="InterPro" id="IPR013320">
    <property type="entry name" value="ConA-like_dom_sf"/>
</dbReference>
<gene>
    <name evidence="2" type="ORF">PGLA2088_LOCUS46168</name>
</gene>
<evidence type="ECO:0000256" key="1">
    <source>
        <dbReference type="SAM" id="SignalP"/>
    </source>
</evidence>
<reference evidence="2" key="1">
    <citation type="submission" date="2021-02" db="EMBL/GenBank/DDBJ databases">
        <authorList>
            <person name="Dougan E. K."/>
            <person name="Rhodes N."/>
            <person name="Thang M."/>
            <person name="Chan C."/>
        </authorList>
    </citation>
    <scope>NUCLEOTIDE SEQUENCE</scope>
</reference>
<comment type="caution">
    <text evidence="2">The sequence shown here is derived from an EMBL/GenBank/DDBJ whole genome shotgun (WGS) entry which is preliminary data.</text>
</comment>
<evidence type="ECO:0000313" key="3">
    <source>
        <dbReference type="Proteomes" id="UP000626109"/>
    </source>
</evidence>
<dbReference type="Gene3D" id="2.60.120.200">
    <property type="match status" value="1"/>
</dbReference>
<sequence>MLPIAKKARSTASAALCRLLLCGAVVQQAGSDSVWKPDPAPAFFCAYDCSASGRDAHPGSCYVKDSVYQSVDSWLKLTTRTDQGGLIPDFIPEWLALTDGDATWEGWFRIRSPPTELTSLFGTFDREQVLFSGSNRRRHAAVWIDTQGALSMSTNAGSSSGLISGPVVSDDKWHHVAAIWSKAAGNGTLITRSFKLFHIDYSVMDGVFIEELGNNIKAAVAFESGAMPDDVAVYLADIAILPEQGRTSLRWTVNAPVETVDMMLAKMLRSETFLQSMRGALFSTSSIDPVITGFLTPLSENVYIYDVTFPTIEYVGGAALYVDGIKQPGRLTFDVLDDNIGVDGSFLIGGGYLGRSLDCHLSRMRLWDKDLSPEQLAKVKLCEPQGPGRRTLVGGDWPYHLYADFKLSGDTTNAIGPFSGPGQVPMAMLEDTGAGGGFVRGGLCNYDECPATGPENDCPLGRSLGFPSESECETFKNFNFCRLAGQSRGRPNMPHLNGCHVTA</sequence>
<dbReference type="Pfam" id="PF13385">
    <property type="entry name" value="Laminin_G_3"/>
    <property type="match status" value="1"/>
</dbReference>
<dbReference type="AlphaFoldDB" id="A0A813LKL1"/>
<evidence type="ECO:0008006" key="4">
    <source>
        <dbReference type="Google" id="ProtNLM"/>
    </source>
</evidence>
<keyword evidence="1" id="KW-0732">Signal</keyword>
<feature type="signal peptide" evidence="1">
    <location>
        <begin position="1"/>
        <end position="31"/>
    </location>
</feature>
<dbReference type="Proteomes" id="UP000626109">
    <property type="component" value="Unassembled WGS sequence"/>
</dbReference>
<name>A0A813LKL1_POLGL</name>
<accession>A0A813LKL1</accession>